<keyword evidence="1" id="KW-0547">Nucleotide-binding</keyword>
<evidence type="ECO:0000313" key="7">
    <source>
        <dbReference type="Proteomes" id="UP000427886"/>
    </source>
</evidence>
<gene>
    <name evidence="6" type="ORF">GLW17_04885</name>
</gene>
<dbReference type="PANTHER" id="PTHR11070:SF67">
    <property type="entry name" value="DNA 3'-5' HELICASE"/>
    <property type="match status" value="1"/>
</dbReference>
<dbReference type="GO" id="GO:0016787">
    <property type="term" value="F:hydrolase activity"/>
    <property type="evidence" value="ECO:0007669"/>
    <property type="project" value="UniProtKB-KW"/>
</dbReference>
<dbReference type="InterPro" id="IPR027417">
    <property type="entry name" value="P-loop_NTPase"/>
</dbReference>
<dbReference type="Pfam" id="PF13361">
    <property type="entry name" value="UvrD_C"/>
    <property type="match status" value="1"/>
</dbReference>
<evidence type="ECO:0000256" key="3">
    <source>
        <dbReference type="ARBA" id="ARBA00022806"/>
    </source>
</evidence>
<dbReference type="InterPro" id="IPR000212">
    <property type="entry name" value="DNA_helicase_UvrD/REP"/>
</dbReference>
<organism evidence="6 7">
    <name type="scientific">Tetragenococcus halophilus</name>
    <name type="common">Pediococcus halophilus</name>
    <dbReference type="NCBI Taxonomy" id="51669"/>
    <lineage>
        <taxon>Bacteria</taxon>
        <taxon>Bacillati</taxon>
        <taxon>Bacillota</taxon>
        <taxon>Bacilli</taxon>
        <taxon>Lactobacillales</taxon>
        <taxon>Enterococcaceae</taxon>
        <taxon>Tetragenococcus</taxon>
    </lineage>
</organism>
<dbReference type="Proteomes" id="UP000427886">
    <property type="component" value="Chromosome"/>
</dbReference>
<keyword evidence="3" id="KW-0347">Helicase</keyword>
<dbReference type="InterPro" id="IPR014017">
    <property type="entry name" value="DNA_helicase_UvrD-like_C"/>
</dbReference>
<dbReference type="GO" id="GO:0003677">
    <property type="term" value="F:DNA binding"/>
    <property type="evidence" value="ECO:0007669"/>
    <property type="project" value="InterPro"/>
</dbReference>
<keyword evidence="4" id="KW-0067">ATP-binding</keyword>
<dbReference type="AlphaFoldDB" id="A0AB37D496"/>
<dbReference type="GO" id="GO:0043138">
    <property type="term" value="F:3'-5' DNA helicase activity"/>
    <property type="evidence" value="ECO:0007669"/>
    <property type="project" value="TreeGrafter"/>
</dbReference>
<evidence type="ECO:0000259" key="5">
    <source>
        <dbReference type="Pfam" id="PF13361"/>
    </source>
</evidence>
<dbReference type="RefSeq" id="WP_155224400.1">
    <property type="nucleotide sequence ID" value="NZ_CP046246.1"/>
</dbReference>
<proteinExistence type="predicted"/>
<protein>
    <recommendedName>
        <fullName evidence="5">UvrD-like helicase C-terminal domain-containing protein</fullName>
    </recommendedName>
</protein>
<evidence type="ECO:0000256" key="4">
    <source>
        <dbReference type="ARBA" id="ARBA00022840"/>
    </source>
</evidence>
<dbReference type="GO" id="GO:0005829">
    <property type="term" value="C:cytosol"/>
    <property type="evidence" value="ECO:0007669"/>
    <property type="project" value="TreeGrafter"/>
</dbReference>
<evidence type="ECO:0000256" key="1">
    <source>
        <dbReference type="ARBA" id="ARBA00022741"/>
    </source>
</evidence>
<dbReference type="EMBL" id="CP046246">
    <property type="protein sequence ID" value="QGP76209.1"/>
    <property type="molecule type" value="Genomic_DNA"/>
</dbReference>
<dbReference type="Gene3D" id="3.40.50.300">
    <property type="entry name" value="P-loop containing nucleotide triphosphate hydrolases"/>
    <property type="match status" value="1"/>
</dbReference>
<sequence length="308" mass="36299">MIDIISEEYDMDYIALKNNYRFSDNESLLLLDNNIRENIKSQTGDGITQNSEVKVYFEKDQLQEAERIYSLIQSLSNKGTDIVILFRNRNKNTQVILEYLNQKKVAVYNGLFNTSDINYELFHDEVNRIFLDYIKNNKKNYSFTKRDIKLLINIVNEELSNKVEMFDSYVELLEAFLRYCCLEYSYEFRNDYIQRVLQKHELKNYLNFINNKVVITTIHSAKGLEWKYVILPDLESSIFPNSYFVKDNYDQFINELCIFYVAFTRAQQGVYFTASKLAYGNGKAKNCLFKTDISSFFCLPGLSVSLVE</sequence>
<feature type="domain" description="UvrD-like helicase C-terminal" evidence="5">
    <location>
        <begin position="193"/>
        <end position="275"/>
    </location>
</feature>
<name>A0AB37D496_TETHA</name>
<dbReference type="PANTHER" id="PTHR11070">
    <property type="entry name" value="UVRD / RECB / PCRA DNA HELICASE FAMILY MEMBER"/>
    <property type="match status" value="1"/>
</dbReference>
<evidence type="ECO:0000256" key="2">
    <source>
        <dbReference type="ARBA" id="ARBA00022801"/>
    </source>
</evidence>
<evidence type="ECO:0000313" key="6">
    <source>
        <dbReference type="EMBL" id="QGP76209.1"/>
    </source>
</evidence>
<dbReference type="KEGG" id="tey:GLW17_04885"/>
<dbReference type="SUPFAM" id="SSF52540">
    <property type="entry name" value="P-loop containing nucleoside triphosphate hydrolases"/>
    <property type="match status" value="1"/>
</dbReference>
<accession>A0AB37D496</accession>
<reference evidence="6 7" key="1">
    <citation type="submission" date="2019-11" db="EMBL/GenBank/DDBJ databases">
        <authorList>
            <person name="Kim E."/>
            <person name="Lee J."/>
            <person name="Jeon K."/>
            <person name="Lee Y."/>
        </authorList>
    </citation>
    <scope>NUCLEOTIDE SEQUENCE [LARGE SCALE GENOMIC DNA]</scope>
    <source>
        <strain evidence="6 7">YJ1</strain>
    </source>
</reference>
<dbReference type="GO" id="GO:0005524">
    <property type="term" value="F:ATP binding"/>
    <property type="evidence" value="ECO:0007669"/>
    <property type="project" value="UniProtKB-KW"/>
</dbReference>
<dbReference type="GO" id="GO:0000725">
    <property type="term" value="P:recombinational repair"/>
    <property type="evidence" value="ECO:0007669"/>
    <property type="project" value="TreeGrafter"/>
</dbReference>
<keyword evidence="2" id="KW-0378">Hydrolase</keyword>